<comment type="caution">
    <text evidence="6">The sequence shown here is derived from an EMBL/GenBank/DDBJ whole genome shotgun (WGS) entry which is preliminary data.</text>
</comment>
<accession>A0A080LUF1</accession>
<dbReference type="GO" id="GO:0016787">
    <property type="term" value="F:hydrolase activity"/>
    <property type="evidence" value="ECO:0007669"/>
    <property type="project" value="UniProtKB-UniRule"/>
</dbReference>
<evidence type="ECO:0000256" key="4">
    <source>
        <dbReference type="PROSITE-ProRule" id="PRU01161"/>
    </source>
</evidence>
<feature type="active site" description="Proton acceptor" evidence="4">
    <location>
        <position position="208"/>
    </location>
</feature>
<feature type="active site" description="Nucleophile" evidence="4">
    <location>
        <position position="46"/>
    </location>
</feature>
<evidence type="ECO:0000256" key="2">
    <source>
        <dbReference type="ARBA" id="ARBA00022963"/>
    </source>
</evidence>
<comment type="caution">
    <text evidence="4">Lacks conserved residue(s) required for the propagation of feature annotation.</text>
</comment>
<reference evidence="6 7" key="1">
    <citation type="submission" date="2014-02" db="EMBL/GenBank/DDBJ databases">
        <title>Expanding our view of genomic diversity in Candidatus Accumulibacter clades.</title>
        <authorList>
            <person name="Skennerton C.T."/>
            <person name="Barr J.J."/>
            <person name="Slater F.R."/>
            <person name="Bond P.L."/>
            <person name="Tyson G.W."/>
        </authorList>
    </citation>
    <scope>NUCLEOTIDE SEQUENCE [LARGE SCALE GENOMIC DNA]</scope>
    <source>
        <strain evidence="7">BA-91</strain>
    </source>
</reference>
<evidence type="ECO:0000259" key="5">
    <source>
        <dbReference type="PROSITE" id="PS51635"/>
    </source>
</evidence>
<feature type="domain" description="PNPLA" evidence="5">
    <location>
        <begin position="8"/>
        <end position="221"/>
    </location>
</feature>
<dbReference type="EMBL" id="JDVG02000432">
    <property type="protein sequence ID" value="KFB72146.1"/>
    <property type="molecule type" value="Genomic_DNA"/>
</dbReference>
<name>A0A080LUF1_9PROT</name>
<evidence type="ECO:0000313" key="7">
    <source>
        <dbReference type="Proteomes" id="UP000020077"/>
    </source>
</evidence>
<feature type="short sequence motif" description="GXSXG" evidence="4">
    <location>
        <begin position="44"/>
        <end position="48"/>
    </location>
</feature>
<dbReference type="InterPro" id="IPR050301">
    <property type="entry name" value="NTE"/>
</dbReference>
<evidence type="ECO:0000256" key="1">
    <source>
        <dbReference type="ARBA" id="ARBA00022801"/>
    </source>
</evidence>
<sequence>MANSKTALVLGGGGARAAYQVGALLAIRELLGNPIENPFPILCGTSAGAVNAATLACYANNFSAAVEALADVWRNMHAGQIYRADPVGMGIAGVSWLSALLLGWMIRRSPRSLLDNRPLRKLLEQRLNFGNLDRCLSNGSLYAVSITASGYTTGHGVSFFQAHPEVERWRRTHRVGCRAHLSVEHLMASSALPFIFPAVYLNREYFGDGSMRQLAPISPAIHLGAEKILIIGVAQLNDTTGRQSSRSYPTLAQIAGHALSSIFLDSLAVDVERMERINQTLSKIPEELRASGDIALRSVQSLIITPSERIDYLAARHAGALPLAVRTLLRGLGAMNRRGGALTSYLLFEKPYTGALIDLGYQDTMARREEVKAFLEES</sequence>
<dbReference type="Gene3D" id="3.40.1090.10">
    <property type="entry name" value="Cytosolic phospholipase A2 catalytic domain"/>
    <property type="match status" value="1"/>
</dbReference>
<dbReference type="GO" id="GO:0016042">
    <property type="term" value="P:lipid catabolic process"/>
    <property type="evidence" value="ECO:0007669"/>
    <property type="project" value="UniProtKB-UniRule"/>
</dbReference>
<evidence type="ECO:0000313" key="6">
    <source>
        <dbReference type="EMBL" id="KFB72146.1"/>
    </source>
</evidence>
<keyword evidence="1 4" id="KW-0378">Hydrolase</keyword>
<dbReference type="InterPro" id="IPR016035">
    <property type="entry name" value="Acyl_Trfase/lysoPLipase"/>
</dbReference>
<protein>
    <submittedName>
        <fullName evidence="6">Patatin</fullName>
    </submittedName>
</protein>
<organism evidence="6 7">
    <name type="scientific">Candidatus Accumulibacter phosphatis</name>
    <dbReference type="NCBI Taxonomy" id="327160"/>
    <lineage>
        <taxon>Bacteria</taxon>
        <taxon>Pseudomonadati</taxon>
        <taxon>Pseudomonadota</taxon>
        <taxon>Betaproteobacteria</taxon>
        <taxon>Candidatus Accumulibacter</taxon>
    </lineage>
</organism>
<dbReference type="PANTHER" id="PTHR14226">
    <property type="entry name" value="NEUROPATHY TARGET ESTERASE/SWISS CHEESE D.MELANOGASTER"/>
    <property type="match status" value="1"/>
</dbReference>
<dbReference type="Pfam" id="PF01734">
    <property type="entry name" value="Patatin"/>
    <property type="match status" value="1"/>
</dbReference>
<dbReference type="PROSITE" id="PS51635">
    <property type="entry name" value="PNPLA"/>
    <property type="match status" value="1"/>
</dbReference>
<gene>
    <name evidence="6" type="ORF">AW09_002671</name>
</gene>
<dbReference type="Proteomes" id="UP000020077">
    <property type="component" value="Unassembled WGS sequence"/>
</dbReference>
<dbReference type="SUPFAM" id="SSF52151">
    <property type="entry name" value="FabD/lysophospholipase-like"/>
    <property type="match status" value="1"/>
</dbReference>
<dbReference type="AlphaFoldDB" id="A0A080LUF1"/>
<keyword evidence="3 4" id="KW-0443">Lipid metabolism</keyword>
<proteinExistence type="predicted"/>
<keyword evidence="2 4" id="KW-0442">Lipid degradation</keyword>
<dbReference type="InterPro" id="IPR002641">
    <property type="entry name" value="PNPLA_dom"/>
</dbReference>
<evidence type="ECO:0000256" key="3">
    <source>
        <dbReference type="ARBA" id="ARBA00023098"/>
    </source>
</evidence>
<dbReference type="PANTHER" id="PTHR14226:SF57">
    <property type="entry name" value="BLR7027 PROTEIN"/>
    <property type="match status" value="1"/>
</dbReference>